<evidence type="ECO:0000313" key="3">
    <source>
        <dbReference type="Proteomes" id="UP000094769"/>
    </source>
</evidence>
<dbReference type="Pfam" id="PF07963">
    <property type="entry name" value="N_methyl"/>
    <property type="match status" value="1"/>
</dbReference>
<keyword evidence="3" id="KW-1185">Reference proteome</keyword>
<proteinExistence type="predicted"/>
<evidence type="ECO:0008006" key="4">
    <source>
        <dbReference type="Google" id="ProtNLM"/>
    </source>
</evidence>
<dbReference type="EMBL" id="MARB01000007">
    <property type="protein sequence ID" value="ODJ88234.1"/>
    <property type="molecule type" value="Genomic_DNA"/>
</dbReference>
<dbReference type="RefSeq" id="WP_069123590.1">
    <property type="nucleotide sequence ID" value="NZ_MARB01000007.1"/>
</dbReference>
<sequence>MPHTKSEGMSLIEVLVAFVILSMTMSVILRINATTLRNHQVTTDYLKAVQIAESRLDQMAVDRSNSNLNEQGSEQGGFRWHYLRQPYGGWSVEKKLAVPLQPVEETFAIAWEAPGGERRLTFTCIGLVYDKP</sequence>
<evidence type="ECO:0000313" key="2">
    <source>
        <dbReference type="EMBL" id="ODJ88234.1"/>
    </source>
</evidence>
<evidence type="ECO:0000256" key="1">
    <source>
        <dbReference type="SAM" id="Phobius"/>
    </source>
</evidence>
<keyword evidence="1" id="KW-1133">Transmembrane helix</keyword>
<dbReference type="OrthoDB" id="7864109at2"/>
<keyword evidence="1" id="KW-0812">Transmembrane</keyword>
<dbReference type="Proteomes" id="UP000094769">
    <property type="component" value="Unassembled WGS sequence"/>
</dbReference>
<dbReference type="InterPro" id="IPR012902">
    <property type="entry name" value="N_methyl_site"/>
</dbReference>
<comment type="caution">
    <text evidence="2">The sequence shown here is derived from an EMBL/GenBank/DDBJ whole genome shotgun (WGS) entry which is preliminary data.</text>
</comment>
<protein>
    <recommendedName>
        <fullName evidence="4">Type II secretion system protein GspI</fullName>
    </recommendedName>
</protein>
<accession>A0A7Z0VN72</accession>
<organism evidence="2 3">
    <name type="scientific">Candidatus Thiodiazotropha endolucinida</name>
    <dbReference type="NCBI Taxonomy" id="1655433"/>
    <lineage>
        <taxon>Bacteria</taxon>
        <taxon>Pseudomonadati</taxon>
        <taxon>Pseudomonadota</taxon>
        <taxon>Gammaproteobacteria</taxon>
        <taxon>Chromatiales</taxon>
        <taxon>Sedimenticolaceae</taxon>
        <taxon>Candidatus Thiodiazotropha</taxon>
    </lineage>
</organism>
<name>A0A7Z0VN72_9GAMM</name>
<dbReference type="PROSITE" id="PS00409">
    <property type="entry name" value="PROKAR_NTER_METHYL"/>
    <property type="match status" value="1"/>
</dbReference>
<reference evidence="2 3" key="1">
    <citation type="submission" date="2016-06" db="EMBL/GenBank/DDBJ databases">
        <title>Genome sequence of endosymbiont of Candidatus Endolucinida thiodiazotropha.</title>
        <authorList>
            <person name="Poehlein A."/>
            <person name="Koenig S."/>
            <person name="Heiden S.E."/>
            <person name="Thuermer A."/>
            <person name="Voget S."/>
            <person name="Daniel R."/>
            <person name="Markert S."/>
            <person name="Gros O."/>
            <person name="Schweder T."/>
        </authorList>
    </citation>
    <scope>NUCLEOTIDE SEQUENCE [LARGE SCALE GENOMIC DNA]</scope>
    <source>
        <strain evidence="2 3">COS</strain>
    </source>
</reference>
<gene>
    <name evidence="2" type="ORF">CODIS_16470</name>
</gene>
<keyword evidence="1" id="KW-0472">Membrane</keyword>
<feature type="transmembrane region" description="Helical" evidence="1">
    <location>
        <begin position="12"/>
        <end position="31"/>
    </location>
</feature>
<dbReference type="AlphaFoldDB" id="A0A7Z0VN72"/>